<accession>A0A0A9FDR2</accession>
<protein>
    <submittedName>
        <fullName evidence="1">Uncharacterized protein</fullName>
    </submittedName>
</protein>
<evidence type="ECO:0000313" key="1">
    <source>
        <dbReference type="EMBL" id="JAE11130.1"/>
    </source>
</evidence>
<dbReference type="EMBL" id="GBRH01186766">
    <property type="protein sequence ID" value="JAE11130.1"/>
    <property type="molecule type" value="Transcribed_RNA"/>
</dbReference>
<proteinExistence type="predicted"/>
<dbReference type="AlphaFoldDB" id="A0A0A9FDR2"/>
<sequence length="37" mass="3916">MSCFVLERIGLGRYCLFLRCGGAAGRELRAARVAAAG</sequence>
<organism evidence="1">
    <name type="scientific">Arundo donax</name>
    <name type="common">Giant reed</name>
    <name type="synonym">Donax arundinaceus</name>
    <dbReference type="NCBI Taxonomy" id="35708"/>
    <lineage>
        <taxon>Eukaryota</taxon>
        <taxon>Viridiplantae</taxon>
        <taxon>Streptophyta</taxon>
        <taxon>Embryophyta</taxon>
        <taxon>Tracheophyta</taxon>
        <taxon>Spermatophyta</taxon>
        <taxon>Magnoliopsida</taxon>
        <taxon>Liliopsida</taxon>
        <taxon>Poales</taxon>
        <taxon>Poaceae</taxon>
        <taxon>PACMAD clade</taxon>
        <taxon>Arundinoideae</taxon>
        <taxon>Arundineae</taxon>
        <taxon>Arundo</taxon>
    </lineage>
</organism>
<reference evidence="1" key="2">
    <citation type="journal article" date="2015" name="Data Brief">
        <title>Shoot transcriptome of the giant reed, Arundo donax.</title>
        <authorList>
            <person name="Barrero R.A."/>
            <person name="Guerrero F.D."/>
            <person name="Moolhuijzen P."/>
            <person name="Goolsby J.A."/>
            <person name="Tidwell J."/>
            <person name="Bellgard S.E."/>
            <person name="Bellgard M.I."/>
        </authorList>
    </citation>
    <scope>NUCLEOTIDE SEQUENCE</scope>
    <source>
        <tissue evidence="1">Shoot tissue taken approximately 20 cm above the soil surface</tissue>
    </source>
</reference>
<name>A0A0A9FDR2_ARUDO</name>
<reference evidence="1" key="1">
    <citation type="submission" date="2014-09" db="EMBL/GenBank/DDBJ databases">
        <authorList>
            <person name="Magalhaes I.L.F."/>
            <person name="Oliveira U."/>
            <person name="Santos F.R."/>
            <person name="Vidigal T.H.D.A."/>
            <person name="Brescovit A.D."/>
            <person name="Santos A.J."/>
        </authorList>
    </citation>
    <scope>NUCLEOTIDE SEQUENCE</scope>
    <source>
        <tissue evidence="1">Shoot tissue taken approximately 20 cm above the soil surface</tissue>
    </source>
</reference>